<evidence type="ECO:0000259" key="10">
    <source>
        <dbReference type="PROSITE" id="PS51194"/>
    </source>
</evidence>
<evidence type="ECO:0000256" key="7">
    <source>
        <dbReference type="RuleBase" id="RU365068"/>
    </source>
</evidence>
<dbReference type="InterPro" id="IPR011545">
    <property type="entry name" value="DEAD/DEAH_box_helicase_dom"/>
</dbReference>
<keyword evidence="1 7" id="KW-0547">Nucleotide-binding</keyword>
<name>A0AAD3HHQ8_9CHLO</name>
<dbReference type="CDD" id="cd18787">
    <property type="entry name" value="SF2_C_DEAD"/>
    <property type="match status" value="1"/>
</dbReference>
<evidence type="ECO:0000313" key="13">
    <source>
        <dbReference type="Proteomes" id="UP001054857"/>
    </source>
</evidence>
<dbReference type="PROSITE" id="PS51195">
    <property type="entry name" value="Q_MOTIF"/>
    <property type="match status" value="1"/>
</dbReference>
<protein>
    <recommendedName>
        <fullName evidence="7">ATP-dependent RNA helicase</fullName>
        <ecNumber evidence="7">3.6.4.13</ecNumber>
    </recommendedName>
</protein>
<comment type="function">
    <text evidence="7">RNA helicase.</text>
</comment>
<comment type="caution">
    <text evidence="12">The sequence shown here is derived from an EMBL/GenBank/DDBJ whole genome shotgun (WGS) entry which is preliminary data.</text>
</comment>
<evidence type="ECO:0000256" key="6">
    <source>
        <dbReference type="PROSITE-ProRule" id="PRU00552"/>
    </source>
</evidence>
<organism evidence="12 13">
    <name type="scientific">Astrephomene gubernaculifera</name>
    <dbReference type="NCBI Taxonomy" id="47775"/>
    <lineage>
        <taxon>Eukaryota</taxon>
        <taxon>Viridiplantae</taxon>
        <taxon>Chlorophyta</taxon>
        <taxon>core chlorophytes</taxon>
        <taxon>Chlorophyceae</taxon>
        <taxon>CS clade</taxon>
        <taxon>Chlamydomonadales</taxon>
        <taxon>Astrephomenaceae</taxon>
        <taxon>Astrephomene</taxon>
    </lineage>
</organism>
<comment type="domain">
    <text evidence="7">The Q motif is unique to and characteristic of the DEAD box family of RNA helicases and controls ATP binding and hydrolysis.</text>
</comment>
<evidence type="ECO:0000259" key="11">
    <source>
        <dbReference type="PROSITE" id="PS51195"/>
    </source>
</evidence>
<feature type="domain" description="Helicase C-terminal" evidence="10">
    <location>
        <begin position="415"/>
        <end position="564"/>
    </location>
</feature>
<keyword evidence="2 7" id="KW-0378">Hydrolase</keyword>
<dbReference type="GO" id="GO:0005524">
    <property type="term" value="F:ATP binding"/>
    <property type="evidence" value="ECO:0007669"/>
    <property type="project" value="UniProtKB-UniRule"/>
</dbReference>
<reference evidence="12 13" key="1">
    <citation type="journal article" date="2021" name="Sci. Rep.">
        <title>Genome sequencing of the multicellular alga Astrephomene provides insights into convergent evolution of germ-soma differentiation.</title>
        <authorList>
            <person name="Yamashita S."/>
            <person name="Yamamoto K."/>
            <person name="Matsuzaki R."/>
            <person name="Suzuki S."/>
            <person name="Yamaguchi H."/>
            <person name="Hirooka S."/>
            <person name="Minakuchi Y."/>
            <person name="Miyagishima S."/>
            <person name="Kawachi M."/>
            <person name="Toyoda A."/>
            <person name="Nozaki H."/>
        </authorList>
    </citation>
    <scope>NUCLEOTIDE SEQUENCE [LARGE SCALE GENOMIC DNA]</scope>
    <source>
        <strain evidence="12 13">NIES-4017</strain>
    </source>
</reference>
<dbReference type="GO" id="GO:0003723">
    <property type="term" value="F:RNA binding"/>
    <property type="evidence" value="ECO:0007669"/>
    <property type="project" value="UniProtKB-UniRule"/>
</dbReference>
<accession>A0AAD3HHQ8</accession>
<evidence type="ECO:0000256" key="2">
    <source>
        <dbReference type="ARBA" id="ARBA00022801"/>
    </source>
</evidence>
<dbReference type="AlphaFoldDB" id="A0AAD3HHQ8"/>
<dbReference type="InterPro" id="IPR027417">
    <property type="entry name" value="P-loop_NTPase"/>
</dbReference>
<dbReference type="SMART" id="SM00490">
    <property type="entry name" value="HELICc"/>
    <property type="match status" value="1"/>
</dbReference>
<gene>
    <name evidence="12" type="ORF">Agub_g1802</name>
</gene>
<feature type="domain" description="DEAD-box RNA helicase Q" evidence="11">
    <location>
        <begin position="95"/>
        <end position="123"/>
    </location>
</feature>
<dbReference type="Pfam" id="PF00271">
    <property type="entry name" value="Helicase_C"/>
    <property type="match status" value="1"/>
</dbReference>
<dbReference type="EC" id="3.6.4.13" evidence="7"/>
<dbReference type="InterPro" id="IPR014001">
    <property type="entry name" value="Helicase_ATP-bd"/>
</dbReference>
<dbReference type="InterPro" id="IPR001650">
    <property type="entry name" value="Helicase_C-like"/>
</dbReference>
<proteinExistence type="inferred from homology"/>
<dbReference type="GO" id="GO:0016787">
    <property type="term" value="F:hydrolase activity"/>
    <property type="evidence" value="ECO:0007669"/>
    <property type="project" value="UniProtKB-KW"/>
</dbReference>
<dbReference type="GO" id="GO:0003724">
    <property type="term" value="F:RNA helicase activity"/>
    <property type="evidence" value="ECO:0007669"/>
    <property type="project" value="UniProtKB-EC"/>
</dbReference>
<dbReference type="Gene3D" id="3.40.50.300">
    <property type="entry name" value="P-loop containing nucleotide triphosphate hydrolases"/>
    <property type="match status" value="2"/>
</dbReference>
<dbReference type="SUPFAM" id="SSF52540">
    <property type="entry name" value="P-loop containing nucleoside triphosphate hydrolases"/>
    <property type="match status" value="1"/>
</dbReference>
<feature type="domain" description="Helicase ATP-binding" evidence="9">
    <location>
        <begin position="126"/>
        <end position="293"/>
    </location>
</feature>
<keyword evidence="13" id="KW-1185">Reference proteome</keyword>
<dbReference type="Proteomes" id="UP001054857">
    <property type="component" value="Unassembled WGS sequence"/>
</dbReference>
<feature type="compositionally biased region" description="Basic and acidic residues" evidence="8">
    <location>
        <begin position="598"/>
        <end position="620"/>
    </location>
</feature>
<feature type="region of interest" description="Disordered" evidence="8">
    <location>
        <begin position="586"/>
        <end position="627"/>
    </location>
</feature>
<evidence type="ECO:0000313" key="12">
    <source>
        <dbReference type="EMBL" id="GFR41287.1"/>
    </source>
</evidence>
<dbReference type="PANTHER" id="PTHR24031">
    <property type="entry name" value="RNA HELICASE"/>
    <property type="match status" value="1"/>
</dbReference>
<dbReference type="InterPro" id="IPR014014">
    <property type="entry name" value="RNA_helicase_DEAD_Q_motif"/>
</dbReference>
<evidence type="ECO:0000256" key="8">
    <source>
        <dbReference type="SAM" id="MobiDB-lite"/>
    </source>
</evidence>
<keyword evidence="3 7" id="KW-0347">Helicase</keyword>
<dbReference type="EMBL" id="BMAR01000001">
    <property type="protein sequence ID" value="GFR41287.1"/>
    <property type="molecule type" value="Genomic_DNA"/>
</dbReference>
<feature type="short sequence motif" description="Q motif" evidence="6">
    <location>
        <begin position="95"/>
        <end position="123"/>
    </location>
</feature>
<dbReference type="PROSITE" id="PS51192">
    <property type="entry name" value="HELICASE_ATP_BIND_1"/>
    <property type="match status" value="1"/>
</dbReference>
<comment type="catalytic activity">
    <reaction evidence="7">
        <text>ATP + H2O = ADP + phosphate + H(+)</text>
        <dbReference type="Rhea" id="RHEA:13065"/>
        <dbReference type="ChEBI" id="CHEBI:15377"/>
        <dbReference type="ChEBI" id="CHEBI:15378"/>
        <dbReference type="ChEBI" id="CHEBI:30616"/>
        <dbReference type="ChEBI" id="CHEBI:43474"/>
        <dbReference type="ChEBI" id="CHEBI:456216"/>
        <dbReference type="EC" id="3.6.4.13"/>
    </reaction>
</comment>
<evidence type="ECO:0000256" key="3">
    <source>
        <dbReference type="ARBA" id="ARBA00022806"/>
    </source>
</evidence>
<evidence type="ECO:0000256" key="1">
    <source>
        <dbReference type="ARBA" id="ARBA00022741"/>
    </source>
</evidence>
<evidence type="ECO:0000256" key="5">
    <source>
        <dbReference type="ARBA" id="ARBA00022884"/>
    </source>
</evidence>
<sequence length="627" mass="67432">MQQVLRVHARTHQVQTYVGSNPASSLLTPILRASTSRCFGGNIALASAAHSVPGNVHGFSTTRTRINKAPRLTGSLVQPKALASGTEAFFSTEHDNFSSMGFSPEMQQALEVAGFTKPSKVQELAAPHVLRGRNVVIAAETGSGKTLSYVLPIAHLMLKQRLALQPKQEGEGDDAGATGRSRQRRYHALVLCPNTTLCQQVVAAVKCLRGPDGEPLVTAAHVNSSNPPPFEAPDVIVATPAGLQTILNDSGGAYGWLWSEDGMQARVRHVILDEADLLLGNAYSKATQSLLVLFKTGDRRRVEARVFEELGIADKSEFDRLPRPIQQAAWQGGVPAMLAAGYKPKRALDPEAKYGPYWRRQYIYSAATMPTITYSDVGSQIQKMHPDAVWVSTELLHQSKPHLEHKWQEVSDETFGPVVLEAVRSDPDYQARSGKTLVFAADGASADAVSEVLAGGHVPHVVYHKSRNMADQAAAMETLRSQDGAVMVCTDAAARGLDVQGITHVVQADFAANAIDFIHRIGRTARAGRSGRVTSLYRARNSALVDVLRDYIKEGVPLEAAFSRARSFSKKLKKTGGVFVPRGVSVAGSQASEQGTRAAEEGTTAREGGDSKAEEKEVEHAGVGAGR</sequence>
<keyword evidence="4 7" id="KW-0067">ATP-binding</keyword>
<dbReference type="Pfam" id="PF00270">
    <property type="entry name" value="DEAD"/>
    <property type="match status" value="1"/>
</dbReference>
<evidence type="ECO:0000256" key="4">
    <source>
        <dbReference type="ARBA" id="ARBA00022840"/>
    </source>
</evidence>
<dbReference type="SMART" id="SM00487">
    <property type="entry name" value="DEXDc"/>
    <property type="match status" value="1"/>
</dbReference>
<evidence type="ECO:0000259" key="9">
    <source>
        <dbReference type="PROSITE" id="PS51192"/>
    </source>
</evidence>
<dbReference type="PROSITE" id="PS51194">
    <property type="entry name" value="HELICASE_CTER"/>
    <property type="match status" value="1"/>
</dbReference>
<keyword evidence="5 7" id="KW-0694">RNA-binding</keyword>
<comment type="similarity">
    <text evidence="7">Belongs to the DEAD box helicase family.</text>
</comment>